<evidence type="ECO:0000313" key="3">
    <source>
        <dbReference type="Proteomes" id="UP000009183"/>
    </source>
</evidence>
<proteinExistence type="predicted"/>
<dbReference type="Proteomes" id="UP000009183">
    <property type="component" value="Chromosome 2"/>
</dbReference>
<feature type="region of interest" description="Disordered" evidence="1">
    <location>
        <begin position="40"/>
        <end position="82"/>
    </location>
</feature>
<evidence type="ECO:0000313" key="2">
    <source>
        <dbReference type="EMBL" id="CCB48246.1"/>
    </source>
</evidence>
<dbReference type="HOGENOM" id="CLU_2563085_0_0_1"/>
<keyword evidence="3" id="KW-1185">Reference proteome</keyword>
<organism evidence="2 3">
    <name type="scientific">Vitis vinifera</name>
    <name type="common">Grape</name>
    <dbReference type="NCBI Taxonomy" id="29760"/>
    <lineage>
        <taxon>Eukaryota</taxon>
        <taxon>Viridiplantae</taxon>
        <taxon>Streptophyta</taxon>
        <taxon>Embryophyta</taxon>
        <taxon>Tracheophyta</taxon>
        <taxon>Spermatophyta</taxon>
        <taxon>Magnoliopsida</taxon>
        <taxon>eudicotyledons</taxon>
        <taxon>Gunneridae</taxon>
        <taxon>Pentapetalae</taxon>
        <taxon>rosids</taxon>
        <taxon>Vitales</taxon>
        <taxon>Vitaceae</taxon>
        <taxon>Viteae</taxon>
        <taxon>Vitis</taxon>
    </lineage>
</organism>
<protein>
    <submittedName>
        <fullName evidence="2">Uncharacterized protein</fullName>
    </submittedName>
</protein>
<dbReference type="PaxDb" id="29760-VIT_02s0109g00190.t01"/>
<feature type="compositionally biased region" description="Acidic residues" evidence="1">
    <location>
        <begin position="52"/>
        <end position="67"/>
    </location>
</feature>
<dbReference type="EMBL" id="FN595250">
    <property type="protein sequence ID" value="CCB48246.1"/>
    <property type="molecule type" value="Genomic_DNA"/>
</dbReference>
<evidence type="ECO:0000256" key="1">
    <source>
        <dbReference type="SAM" id="MobiDB-lite"/>
    </source>
</evidence>
<reference evidence="3" key="1">
    <citation type="journal article" date="2007" name="Nature">
        <title>The grapevine genome sequence suggests ancestral hexaploidization in major angiosperm phyla.</title>
        <authorList>
            <consortium name="The French-Italian Public Consortium for Grapevine Genome Characterization."/>
            <person name="Jaillon O."/>
            <person name="Aury J.-M."/>
            <person name="Noel B."/>
            <person name="Policriti A."/>
            <person name="Clepet C."/>
            <person name="Casagrande A."/>
            <person name="Choisne N."/>
            <person name="Aubourg S."/>
            <person name="Vitulo N."/>
            <person name="Jubin C."/>
            <person name="Vezzi A."/>
            <person name="Legeai F."/>
            <person name="Hugueney P."/>
            <person name="Dasilva C."/>
            <person name="Horner D."/>
            <person name="Mica E."/>
            <person name="Jublot D."/>
            <person name="Poulain J."/>
            <person name="Bruyere C."/>
            <person name="Billault A."/>
            <person name="Segurens B."/>
            <person name="Gouyvenoux M."/>
            <person name="Ugarte E."/>
            <person name="Cattonaro F."/>
            <person name="Anthouard V."/>
            <person name="Vico V."/>
            <person name="Del Fabbro C."/>
            <person name="Alaux M."/>
            <person name="Di Gaspero G."/>
            <person name="Dumas V."/>
            <person name="Felice N."/>
            <person name="Paillard S."/>
            <person name="Juman I."/>
            <person name="Moroldo M."/>
            <person name="Scalabrin S."/>
            <person name="Canaguier A."/>
            <person name="Le Clainche I."/>
            <person name="Malacrida G."/>
            <person name="Durand E."/>
            <person name="Pesole G."/>
            <person name="Laucou V."/>
            <person name="Chatelet P."/>
            <person name="Merdinoglu D."/>
            <person name="Delledonne M."/>
            <person name="Pezzotti M."/>
            <person name="Lecharny A."/>
            <person name="Scarpelli C."/>
            <person name="Artiguenave F."/>
            <person name="Pe M.E."/>
            <person name="Valle G."/>
            <person name="Morgante M."/>
            <person name="Caboche M."/>
            <person name="Adam-Blondon A.-F."/>
            <person name="Weissenbach J."/>
            <person name="Quetier F."/>
            <person name="Wincker P."/>
        </authorList>
    </citation>
    <scope>NUCLEOTIDE SEQUENCE [LARGE SCALE GENOMIC DNA]</scope>
    <source>
        <strain evidence="3">cv. Pinot noir / PN40024</strain>
    </source>
</reference>
<accession>F6H7P9</accession>
<sequence>MGMVILVMIRVLKQEEREIGNPDFKPYMLHLNQNKQFWLFPTERDEDHGSPEDDDDGSEYEGDDTDGSDAGSNLYKDEDDSS</sequence>
<gene>
    <name evidence="2" type="ordered locus">VIT_02s0109g00190</name>
</gene>
<name>F6H7P9_VITVI</name>
<dbReference type="AlphaFoldDB" id="F6H7P9"/>
<feature type="compositionally biased region" description="Basic and acidic residues" evidence="1">
    <location>
        <begin position="42"/>
        <end position="51"/>
    </location>
</feature>
<dbReference type="ExpressionAtlas" id="F6H7P9">
    <property type="expression patterns" value="baseline"/>
</dbReference>
<dbReference type="InParanoid" id="F6H7P9"/>